<gene>
    <name evidence="1" type="ORF">MILVUS5_LOCUS12870</name>
</gene>
<evidence type="ECO:0000313" key="1">
    <source>
        <dbReference type="EMBL" id="CAJ2643688.1"/>
    </source>
</evidence>
<name>A0ACB0JJ93_TRIPR</name>
<sequence length="75" mass="8844">MRYAMPVASSILEKKIKKYKRVIKPPVRKNRRFNGFPVFSGFLRSNSLSDPTYEPDRTPFGSRFDRFDRPVRSGF</sequence>
<evidence type="ECO:0000313" key="2">
    <source>
        <dbReference type="Proteomes" id="UP001177021"/>
    </source>
</evidence>
<proteinExistence type="predicted"/>
<organism evidence="1 2">
    <name type="scientific">Trifolium pratense</name>
    <name type="common">Red clover</name>
    <dbReference type="NCBI Taxonomy" id="57577"/>
    <lineage>
        <taxon>Eukaryota</taxon>
        <taxon>Viridiplantae</taxon>
        <taxon>Streptophyta</taxon>
        <taxon>Embryophyta</taxon>
        <taxon>Tracheophyta</taxon>
        <taxon>Spermatophyta</taxon>
        <taxon>Magnoliopsida</taxon>
        <taxon>eudicotyledons</taxon>
        <taxon>Gunneridae</taxon>
        <taxon>Pentapetalae</taxon>
        <taxon>rosids</taxon>
        <taxon>fabids</taxon>
        <taxon>Fabales</taxon>
        <taxon>Fabaceae</taxon>
        <taxon>Papilionoideae</taxon>
        <taxon>50 kb inversion clade</taxon>
        <taxon>NPAAA clade</taxon>
        <taxon>Hologalegina</taxon>
        <taxon>IRL clade</taxon>
        <taxon>Trifolieae</taxon>
        <taxon>Trifolium</taxon>
    </lineage>
</organism>
<keyword evidence="2" id="KW-1185">Reference proteome</keyword>
<protein>
    <submittedName>
        <fullName evidence="1">Uncharacterized protein</fullName>
    </submittedName>
</protein>
<dbReference type="EMBL" id="CASHSV030000034">
    <property type="protein sequence ID" value="CAJ2643688.1"/>
    <property type="molecule type" value="Genomic_DNA"/>
</dbReference>
<accession>A0ACB0JJ93</accession>
<dbReference type="Proteomes" id="UP001177021">
    <property type="component" value="Unassembled WGS sequence"/>
</dbReference>
<reference evidence="1" key="1">
    <citation type="submission" date="2023-10" db="EMBL/GenBank/DDBJ databases">
        <authorList>
            <person name="Rodriguez Cubillos JULIANA M."/>
            <person name="De Vega J."/>
        </authorList>
    </citation>
    <scope>NUCLEOTIDE SEQUENCE</scope>
</reference>
<comment type="caution">
    <text evidence="1">The sequence shown here is derived from an EMBL/GenBank/DDBJ whole genome shotgun (WGS) entry which is preliminary data.</text>
</comment>